<evidence type="ECO:0000256" key="4">
    <source>
        <dbReference type="ARBA" id="ARBA00022692"/>
    </source>
</evidence>
<keyword evidence="13" id="KW-1185">Reference proteome</keyword>
<organism evidence="12 13">
    <name type="scientific">Heyndrickxia shackletonii</name>
    <dbReference type="NCBI Taxonomy" id="157838"/>
    <lineage>
        <taxon>Bacteria</taxon>
        <taxon>Bacillati</taxon>
        <taxon>Bacillota</taxon>
        <taxon>Bacilli</taxon>
        <taxon>Bacillales</taxon>
        <taxon>Bacillaceae</taxon>
        <taxon>Heyndrickxia</taxon>
    </lineage>
</organism>
<keyword evidence="9 11" id="KW-0406">Ion transport</keyword>
<keyword evidence="7 11" id="KW-0630">Potassium</keyword>
<sequence length="184" mass="20113">MKIIRLCIVFILVCGIIYPLVTTGISQLIFPKQADGSLIYKNHKVIGSELIGQTFTSPKYFHGRVSSINNDASASGSNNYGPSNKEMLERVEKSINTLKKENPGLDVNDIPLDLITNSGSGLDPNISIKAAEFQIPRIAKATGISKAKLKQLITDYKEGRSLGIFGEPRINVLKLNLALTKLEN</sequence>
<name>A0A0Q3WUI1_9BACI</name>
<dbReference type="PANTHER" id="PTHR30042:SF2">
    <property type="entry name" value="POTASSIUM-TRANSPORTING ATPASE KDPC SUBUNIT"/>
    <property type="match status" value="1"/>
</dbReference>
<dbReference type="GO" id="GO:0008556">
    <property type="term" value="F:P-type potassium transmembrane transporter activity"/>
    <property type="evidence" value="ECO:0007669"/>
    <property type="project" value="InterPro"/>
</dbReference>
<gene>
    <name evidence="11" type="primary">kdpC</name>
    <name evidence="12" type="ORF">AN964_00750</name>
</gene>
<evidence type="ECO:0000256" key="9">
    <source>
        <dbReference type="ARBA" id="ARBA00023065"/>
    </source>
</evidence>
<dbReference type="AlphaFoldDB" id="A0A0Q3WUI1"/>
<evidence type="ECO:0000256" key="3">
    <source>
        <dbReference type="ARBA" id="ARBA00022538"/>
    </source>
</evidence>
<comment type="function">
    <text evidence="11">Part of the high-affinity ATP-driven potassium transport (or Kdp) system, which catalyzes the hydrolysis of ATP coupled with the electrogenic transport of potassium into the cytoplasm. This subunit acts as a catalytic chaperone that increases the ATP-binding affinity of the ATP-hydrolyzing subunit KdpB by the formation of a transient KdpB/KdpC/ATP ternary complex.</text>
</comment>
<dbReference type="PIRSF" id="PIRSF001296">
    <property type="entry name" value="K_ATPase_KdpC"/>
    <property type="match status" value="1"/>
</dbReference>
<dbReference type="HAMAP" id="MF_00276">
    <property type="entry name" value="KdpC"/>
    <property type="match status" value="1"/>
</dbReference>
<dbReference type="GO" id="GO:0016787">
    <property type="term" value="F:hydrolase activity"/>
    <property type="evidence" value="ECO:0007669"/>
    <property type="project" value="UniProtKB-KW"/>
</dbReference>
<keyword evidence="8 11" id="KW-1133">Transmembrane helix</keyword>
<evidence type="ECO:0000313" key="13">
    <source>
        <dbReference type="Proteomes" id="UP000051888"/>
    </source>
</evidence>
<keyword evidence="3 11" id="KW-0633">Potassium transport</keyword>
<keyword evidence="10 11" id="KW-0472">Membrane</keyword>
<dbReference type="RefSeq" id="WP_055737890.1">
    <property type="nucleotide sequence ID" value="NZ_JAAIWL010000052.1"/>
</dbReference>
<keyword evidence="1 11" id="KW-0813">Transport</keyword>
<dbReference type="EMBL" id="LJJC01000004">
    <property type="protein sequence ID" value="KQL52210.1"/>
    <property type="molecule type" value="Genomic_DNA"/>
</dbReference>
<protein>
    <recommendedName>
        <fullName evidence="11">Potassium-transporting ATPase KdpC subunit</fullName>
    </recommendedName>
    <alternativeName>
        <fullName evidence="11">ATP phosphohydrolase [potassium-transporting] C chain</fullName>
    </alternativeName>
    <alternativeName>
        <fullName evidence="11">Potassium-binding and translocating subunit C</fullName>
    </alternativeName>
    <alternativeName>
        <fullName evidence="11">Potassium-translocating ATPase C chain</fullName>
    </alternativeName>
</protein>
<dbReference type="NCBIfam" id="NF001454">
    <property type="entry name" value="PRK00315.1"/>
    <property type="match status" value="1"/>
</dbReference>
<dbReference type="OrthoDB" id="9809491at2"/>
<evidence type="ECO:0000256" key="1">
    <source>
        <dbReference type="ARBA" id="ARBA00022448"/>
    </source>
</evidence>
<dbReference type="Pfam" id="PF02669">
    <property type="entry name" value="KdpC"/>
    <property type="match status" value="1"/>
</dbReference>
<reference evidence="12 13" key="1">
    <citation type="submission" date="2015-09" db="EMBL/GenBank/DDBJ databases">
        <title>Genome sequencing project for genomic taxonomy and phylogenomics of Bacillus-like bacteria.</title>
        <authorList>
            <person name="Liu B."/>
            <person name="Wang J."/>
            <person name="Zhu Y."/>
            <person name="Liu G."/>
            <person name="Chen Q."/>
            <person name="Chen Z."/>
            <person name="Lan J."/>
            <person name="Che J."/>
            <person name="Ge C."/>
            <person name="Shi H."/>
            <person name="Pan Z."/>
            <person name="Liu X."/>
        </authorList>
    </citation>
    <scope>NUCLEOTIDE SEQUENCE [LARGE SCALE GENOMIC DNA]</scope>
    <source>
        <strain evidence="12 13">LMG 18435</strain>
    </source>
</reference>
<evidence type="ECO:0000256" key="6">
    <source>
        <dbReference type="ARBA" id="ARBA00022840"/>
    </source>
</evidence>
<evidence type="ECO:0000256" key="8">
    <source>
        <dbReference type="ARBA" id="ARBA00022989"/>
    </source>
</evidence>
<dbReference type="GO" id="GO:0005886">
    <property type="term" value="C:plasma membrane"/>
    <property type="evidence" value="ECO:0007669"/>
    <property type="project" value="UniProtKB-SubCell"/>
</dbReference>
<keyword evidence="6 11" id="KW-0067">ATP-binding</keyword>
<evidence type="ECO:0000256" key="7">
    <source>
        <dbReference type="ARBA" id="ARBA00022958"/>
    </source>
</evidence>
<keyword evidence="5 11" id="KW-0547">Nucleotide-binding</keyword>
<dbReference type="PATRIC" id="fig|157838.3.peg.163"/>
<evidence type="ECO:0000313" key="12">
    <source>
        <dbReference type="EMBL" id="KQL52210.1"/>
    </source>
</evidence>
<evidence type="ECO:0000256" key="11">
    <source>
        <dbReference type="HAMAP-Rule" id="MF_00276"/>
    </source>
</evidence>
<comment type="similarity">
    <text evidence="11">Belongs to the KdpC family.</text>
</comment>
<evidence type="ECO:0000256" key="10">
    <source>
        <dbReference type="ARBA" id="ARBA00023136"/>
    </source>
</evidence>
<keyword evidence="2 11" id="KW-1003">Cell membrane</keyword>
<evidence type="ECO:0000256" key="5">
    <source>
        <dbReference type="ARBA" id="ARBA00022741"/>
    </source>
</evidence>
<keyword evidence="4 11" id="KW-0812">Transmembrane</keyword>
<dbReference type="Proteomes" id="UP000051888">
    <property type="component" value="Unassembled WGS sequence"/>
</dbReference>
<keyword evidence="12" id="KW-0378">Hydrolase</keyword>
<dbReference type="NCBIfam" id="TIGR00681">
    <property type="entry name" value="kdpC"/>
    <property type="match status" value="1"/>
</dbReference>
<evidence type="ECO:0000256" key="2">
    <source>
        <dbReference type="ARBA" id="ARBA00022475"/>
    </source>
</evidence>
<accession>A0A0Q3WUI1</accession>
<dbReference type="STRING" id="157838.AN964_00750"/>
<dbReference type="PANTHER" id="PTHR30042">
    <property type="entry name" value="POTASSIUM-TRANSPORTING ATPASE C CHAIN"/>
    <property type="match status" value="1"/>
</dbReference>
<comment type="caution">
    <text evidence="12">The sequence shown here is derived from an EMBL/GenBank/DDBJ whole genome shotgun (WGS) entry which is preliminary data.</text>
</comment>
<dbReference type="InterPro" id="IPR003820">
    <property type="entry name" value="KdpC"/>
</dbReference>
<proteinExistence type="inferred from homology"/>
<comment type="subcellular location">
    <subcellularLocation>
        <location evidence="11">Cell membrane</location>
        <topology evidence="11">Single-pass membrane protein</topology>
    </subcellularLocation>
</comment>
<comment type="subunit">
    <text evidence="11">The system is composed of three essential subunits: KdpA, KdpB and KdpC.</text>
</comment>
<dbReference type="GO" id="GO:0005524">
    <property type="term" value="F:ATP binding"/>
    <property type="evidence" value="ECO:0007669"/>
    <property type="project" value="UniProtKB-UniRule"/>
</dbReference>